<evidence type="ECO:0000256" key="1">
    <source>
        <dbReference type="ARBA" id="ARBA00006405"/>
    </source>
</evidence>
<feature type="compositionally biased region" description="Basic and acidic residues" evidence="2">
    <location>
        <begin position="1"/>
        <end position="11"/>
    </location>
</feature>
<dbReference type="InterPro" id="IPR013886">
    <property type="entry name" value="PI31_Prot_C"/>
</dbReference>
<comment type="similarity">
    <text evidence="1">Belongs to the proteasome inhibitor PI31 family.</text>
</comment>
<keyword evidence="5" id="KW-1185">Reference proteome</keyword>
<evidence type="ECO:0000313" key="4">
    <source>
        <dbReference type="EMBL" id="KAF9505269.1"/>
    </source>
</evidence>
<feature type="domain" description="PI31 proteasome regulator C-terminal" evidence="3">
    <location>
        <begin position="73"/>
        <end position="137"/>
    </location>
</feature>
<feature type="compositionally biased region" description="Pro residues" evidence="2">
    <location>
        <begin position="39"/>
        <end position="51"/>
    </location>
</feature>
<dbReference type="AlphaFoldDB" id="A0A9P6DNH1"/>
<dbReference type="Proteomes" id="UP000886523">
    <property type="component" value="Unassembled WGS sequence"/>
</dbReference>
<sequence length="230" mass="24568">MSIAKGYEEKSVAVTTESVAATTSSRFVSVSSNTSGPLPFRPSPSSIPPNPDSTGQPFALPRPNYSPNNPLEIGRSDLEPLGGRNPLASSPHFPGGRGSRGMVVGPSQFFGDRMEPRWGGDGFLPPMGAPPGARFDPELASREVTEESDLAGVVVPHSPTIMPPGAVYHHTLVSDWRIGADLSSGPNFSHSVTCRARQGNKTGNETLKPNFYGDDYDGNRRDHLQILLEC</sequence>
<evidence type="ECO:0000259" key="3">
    <source>
        <dbReference type="Pfam" id="PF08577"/>
    </source>
</evidence>
<organism evidence="4 5">
    <name type="scientific">Hydnum rufescens UP504</name>
    <dbReference type="NCBI Taxonomy" id="1448309"/>
    <lineage>
        <taxon>Eukaryota</taxon>
        <taxon>Fungi</taxon>
        <taxon>Dikarya</taxon>
        <taxon>Basidiomycota</taxon>
        <taxon>Agaricomycotina</taxon>
        <taxon>Agaricomycetes</taxon>
        <taxon>Cantharellales</taxon>
        <taxon>Hydnaceae</taxon>
        <taxon>Hydnum</taxon>
    </lineage>
</organism>
<comment type="caution">
    <text evidence="4">The sequence shown here is derived from an EMBL/GenBank/DDBJ whole genome shotgun (WGS) entry which is preliminary data.</text>
</comment>
<name>A0A9P6DNH1_9AGAM</name>
<feature type="region of interest" description="Disordered" evidence="2">
    <location>
        <begin position="1"/>
        <end position="85"/>
    </location>
</feature>
<dbReference type="EMBL" id="MU129164">
    <property type="protein sequence ID" value="KAF9505269.1"/>
    <property type="molecule type" value="Genomic_DNA"/>
</dbReference>
<protein>
    <recommendedName>
        <fullName evidence="3">PI31 proteasome regulator C-terminal domain-containing protein</fullName>
    </recommendedName>
</protein>
<gene>
    <name evidence="4" type="ORF">BS47DRAFT_1489887</name>
</gene>
<reference evidence="4" key="1">
    <citation type="journal article" date="2020" name="Nat. Commun.">
        <title>Large-scale genome sequencing of mycorrhizal fungi provides insights into the early evolution of symbiotic traits.</title>
        <authorList>
            <person name="Miyauchi S."/>
            <person name="Kiss E."/>
            <person name="Kuo A."/>
            <person name="Drula E."/>
            <person name="Kohler A."/>
            <person name="Sanchez-Garcia M."/>
            <person name="Morin E."/>
            <person name="Andreopoulos B."/>
            <person name="Barry K.W."/>
            <person name="Bonito G."/>
            <person name="Buee M."/>
            <person name="Carver A."/>
            <person name="Chen C."/>
            <person name="Cichocki N."/>
            <person name="Clum A."/>
            <person name="Culley D."/>
            <person name="Crous P.W."/>
            <person name="Fauchery L."/>
            <person name="Girlanda M."/>
            <person name="Hayes R.D."/>
            <person name="Keri Z."/>
            <person name="LaButti K."/>
            <person name="Lipzen A."/>
            <person name="Lombard V."/>
            <person name="Magnuson J."/>
            <person name="Maillard F."/>
            <person name="Murat C."/>
            <person name="Nolan M."/>
            <person name="Ohm R.A."/>
            <person name="Pangilinan J."/>
            <person name="Pereira M.F."/>
            <person name="Perotto S."/>
            <person name="Peter M."/>
            <person name="Pfister S."/>
            <person name="Riley R."/>
            <person name="Sitrit Y."/>
            <person name="Stielow J.B."/>
            <person name="Szollosi G."/>
            <person name="Zifcakova L."/>
            <person name="Stursova M."/>
            <person name="Spatafora J.W."/>
            <person name="Tedersoo L."/>
            <person name="Vaario L.M."/>
            <person name="Yamada A."/>
            <person name="Yan M."/>
            <person name="Wang P."/>
            <person name="Xu J."/>
            <person name="Bruns T."/>
            <person name="Baldrian P."/>
            <person name="Vilgalys R."/>
            <person name="Dunand C."/>
            <person name="Henrissat B."/>
            <person name="Grigoriev I.V."/>
            <person name="Hibbett D."/>
            <person name="Nagy L.G."/>
            <person name="Martin F.M."/>
        </authorList>
    </citation>
    <scope>NUCLEOTIDE SEQUENCE</scope>
    <source>
        <strain evidence="4">UP504</strain>
    </source>
</reference>
<accession>A0A9P6DNH1</accession>
<feature type="compositionally biased region" description="Low complexity" evidence="2">
    <location>
        <begin position="12"/>
        <end position="38"/>
    </location>
</feature>
<proteinExistence type="inferred from homology"/>
<dbReference type="OrthoDB" id="68090at2759"/>
<evidence type="ECO:0000313" key="5">
    <source>
        <dbReference type="Proteomes" id="UP000886523"/>
    </source>
</evidence>
<evidence type="ECO:0000256" key="2">
    <source>
        <dbReference type="SAM" id="MobiDB-lite"/>
    </source>
</evidence>
<dbReference type="Pfam" id="PF08577">
    <property type="entry name" value="PI31_Prot_C"/>
    <property type="match status" value="1"/>
</dbReference>